<feature type="chain" id="PRO_5034047727" description="endo-1,3(4)-beta-glucanase" evidence="7">
    <location>
        <begin position="25"/>
        <end position="803"/>
    </location>
</feature>
<reference evidence="10" key="1">
    <citation type="submission" date="2021-02" db="EMBL/GenBank/DDBJ databases">
        <title>Genome sequence Cadophora malorum strain M34.</title>
        <authorList>
            <person name="Stefanovic E."/>
            <person name="Vu D."/>
            <person name="Scully C."/>
            <person name="Dijksterhuis J."/>
            <person name="Roader J."/>
            <person name="Houbraken J."/>
        </authorList>
    </citation>
    <scope>NUCLEOTIDE SEQUENCE</scope>
    <source>
        <strain evidence="10">M34</strain>
    </source>
</reference>
<gene>
    <name evidence="10" type="ORF">IFR04_008014</name>
</gene>
<dbReference type="Pfam" id="PF26113">
    <property type="entry name" value="GH16_XgeA"/>
    <property type="match status" value="1"/>
</dbReference>
<evidence type="ECO:0000313" key="11">
    <source>
        <dbReference type="Proteomes" id="UP000664132"/>
    </source>
</evidence>
<feature type="region of interest" description="Disordered" evidence="6">
    <location>
        <begin position="549"/>
        <end position="605"/>
    </location>
</feature>
<comment type="caution">
    <text evidence="10">The sequence shown here is derived from an EMBL/GenBank/DDBJ whole genome shotgun (WGS) entry which is preliminary data.</text>
</comment>
<dbReference type="SMART" id="SM00321">
    <property type="entry name" value="WSC"/>
    <property type="match status" value="1"/>
</dbReference>
<feature type="signal peptide" evidence="7">
    <location>
        <begin position="1"/>
        <end position="24"/>
    </location>
</feature>
<protein>
    <recommendedName>
        <fullName evidence="3">endo-1,3(4)-beta-glucanase</fullName>
        <ecNumber evidence="3">3.2.1.6</ecNumber>
    </recommendedName>
</protein>
<dbReference type="Gene3D" id="2.60.120.200">
    <property type="match status" value="1"/>
</dbReference>
<dbReference type="PANTHER" id="PTHR10963">
    <property type="entry name" value="GLYCOSYL HYDROLASE-RELATED"/>
    <property type="match status" value="1"/>
</dbReference>
<dbReference type="GO" id="GO:0009251">
    <property type="term" value="P:glucan catabolic process"/>
    <property type="evidence" value="ECO:0007669"/>
    <property type="project" value="TreeGrafter"/>
</dbReference>
<comment type="similarity">
    <text evidence="2">Belongs to the glycosyl hydrolase 16 family.</text>
</comment>
<dbReference type="Proteomes" id="UP000664132">
    <property type="component" value="Unassembled WGS sequence"/>
</dbReference>
<comment type="catalytic activity">
    <reaction evidence="1">
        <text>Endohydrolysis of (1-&gt;3)- or (1-&gt;4)-linkages in beta-D-glucans when the glucose residue whose reducing group is involved in the linkage to be hydrolyzed is itself substituted at C-3.</text>
        <dbReference type="EC" id="3.2.1.6"/>
    </reaction>
</comment>
<evidence type="ECO:0000256" key="2">
    <source>
        <dbReference type="ARBA" id="ARBA00006865"/>
    </source>
</evidence>
<organism evidence="10 11">
    <name type="scientific">Cadophora malorum</name>
    <dbReference type="NCBI Taxonomy" id="108018"/>
    <lineage>
        <taxon>Eukaryota</taxon>
        <taxon>Fungi</taxon>
        <taxon>Dikarya</taxon>
        <taxon>Ascomycota</taxon>
        <taxon>Pezizomycotina</taxon>
        <taxon>Leotiomycetes</taxon>
        <taxon>Helotiales</taxon>
        <taxon>Ploettnerulaceae</taxon>
        <taxon>Cadophora</taxon>
    </lineage>
</organism>
<dbReference type="InterPro" id="IPR050546">
    <property type="entry name" value="Glycosyl_Hydrlase_16"/>
</dbReference>
<feature type="compositionally biased region" description="Low complexity" evidence="6">
    <location>
        <begin position="549"/>
        <end position="559"/>
    </location>
</feature>
<dbReference type="Pfam" id="PF01822">
    <property type="entry name" value="WSC"/>
    <property type="match status" value="1"/>
</dbReference>
<dbReference type="PROSITE" id="PS51762">
    <property type="entry name" value="GH16_2"/>
    <property type="match status" value="1"/>
</dbReference>
<name>A0A8H7TC48_9HELO</name>
<dbReference type="EMBL" id="JAFJYH010000118">
    <property type="protein sequence ID" value="KAG4418890.1"/>
    <property type="molecule type" value="Genomic_DNA"/>
</dbReference>
<evidence type="ECO:0000256" key="5">
    <source>
        <dbReference type="ARBA" id="ARBA00023295"/>
    </source>
</evidence>
<keyword evidence="11" id="KW-1185">Reference proteome</keyword>
<feature type="domain" description="GH16" evidence="9">
    <location>
        <begin position="34"/>
        <end position="301"/>
    </location>
</feature>
<evidence type="ECO:0000256" key="4">
    <source>
        <dbReference type="ARBA" id="ARBA00022801"/>
    </source>
</evidence>
<dbReference type="GO" id="GO:0052861">
    <property type="term" value="F:endo-1,3(4)-beta-glucanase activity"/>
    <property type="evidence" value="ECO:0007669"/>
    <property type="project" value="UniProtKB-EC"/>
</dbReference>
<feature type="domain" description="WSC" evidence="8">
    <location>
        <begin position="421"/>
        <end position="516"/>
    </location>
</feature>
<dbReference type="InterPro" id="IPR013320">
    <property type="entry name" value="ConA-like_dom_sf"/>
</dbReference>
<dbReference type="PROSITE" id="PS51212">
    <property type="entry name" value="WSC"/>
    <property type="match status" value="1"/>
</dbReference>
<keyword evidence="4" id="KW-0378">Hydrolase</keyword>
<dbReference type="AlphaFoldDB" id="A0A8H7TC48"/>
<evidence type="ECO:0000256" key="7">
    <source>
        <dbReference type="SAM" id="SignalP"/>
    </source>
</evidence>
<evidence type="ECO:0000256" key="3">
    <source>
        <dbReference type="ARBA" id="ARBA00012599"/>
    </source>
</evidence>
<dbReference type="FunFam" id="2.60.120.200:FF:000114">
    <property type="entry name" value="Probable endo-1,3(4)-beta-glucanase NFIA_089530"/>
    <property type="match status" value="1"/>
</dbReference>
<feature type="compositionally biased region" description="Polar residues" evidence="6">
    <location>
        <begin position="565"/>
        <end position="582"/>
    </location>
</feature>
<dbReference type="PANTHER" id="PTHR10963:SF24">
    <property type="entry name" value="GLYCOSIDASE C21B10.07-RELATED"/>
    <property type="match status" value="1"/>
</dbReference>
<evidence type="ECO:0000259" key="9">
    <source>
        <dbReference type="PROSITE" id="PS51762"/>
    </source>
</evidence>
<feature type="non-terminal residue" evidence="10">
    <location>
        <position position="803"/>
    </location>
</feature>
<sequence length="803" mass="83339">MALLTSAIFAFAFFSVLFASSVYAIDADPTHGFVSYQSQSSSLSKSLISTDNNVARMSVDSTTVLSSDGLGGGRESVRISSKKTFTHGLFIADVQHMPGNECGVWPAFWMFGPNWPNSGEIDIIEGVSLQATNVMTLHTGDTCTIAGTQSLGTLQTNDCNQNNGYGCSISSGSSTSYGDAFNSVNGGVYATQWTSDYIRIWYFPRSSIPADITSGQPDPANWGLPDGNFQGSCDIDENFANHQIVFDTTFCGDWAGSVWSSDPVCSLKASTCVDYVAGNPSAFADAYWDINYVKVFTLAEEPTATSTLAASSSTSRPILGTSIATTISISTAITLGPGSSPTTLPSSVSSGELSSNSIITDIPSPATLLSESSTHLISSISSLNTALNSITAGSLSPTATFPPFPISSQNVTLLQTPLIQGWTYIGCLSSSALNIPTFVLSATNENMTITLCASTCSTSAYLGTFGTSCYCGSDITGTTTLSNSSCSVSCPGSPSEACGGLQFNLGISRRSGLQHQDRHLDQPAGLEKRQSTGFFLTVYQNVLLLPDSPVSSSSPTADPSEVHFSPSTGGIPTPSISLTPVSTLIGVPMGGGETDSGTSTSNLGRVQFAPVGTSTALGTSGSRAQETTITVVLTTTYTDLCSCAASTLQVYTTTSTLIYTDCGCKTSTAPALLKTAHEIPMTTMTRICADCGMDGTVIVTVPYASSTSTPTPTSSATPALKVIPTQNDVQVFITTIQKISIAAVATISPAALIEHPKSVSVITNARVQTVTGVAPQYASASVAVVVNGSSYSRGNQTFVLSNT</sequence>
<keyword evidence="5" id="KW-0326">Glycosidase</keyword>
<accession>A0A8H7TC48</accession>
<keyword evidence="7" id="KW-0732">Signal</keyword>
<evidence type="ECO:0000259" key="8">
    <source>
        <dbReference type="PROSITE" id="PS51212"/>
    </source>
</evidence>
<dbReference type="OrthoDB" id="192832at2759"/>
<proteinExistence type="inferred from homology"/>
<dbReference type="CDD" id="cd02181">
    <property type="entry name" value="GH16_fungal_Lam16A_glucanase"/>
    <property type="match status" value="1"/>
</dbReference>
<dbReference type="InterPro" id="IPR000757">
    <property type="entry name" value="Beta-glucanase-like"/>
</dbReference>
<evidence type="ECO:0000313" key="10">
    <source>
        <dbReference type="EMBL" id="KAG4418890.1"/>
    </source>
</evidence>
<evidence type="ECO:0000256" key="6">
    <source>
        <dbReference type="SAM" id="MobiDB-lite"/>
    </source>
</evidence>
<dbReference type="EC" id="3.2.1.6" evidence="3"/>
<dbReference type="SUPFAM" id="SSF49899">
    <property type="entry name" value="Concanavalin A-like lectins/glucanases"/>
    <property type="match status" value="1"/>
</dbReference>
<dbReference type="InterPro" id="IPR002889">
    <property type="entry name" value="WSC_carb-bd"/>
</dbReference>
<evidence type="ECO:0000256" key="1">
    <source>
        <dbReference type="ARBA" id="ARBA00000124"/>
    </source>
</evidence>